<dbReference type="RefSeq" id="WP_126195731.1">
    <property type="nucleotide sequence ID" value="NZ_CP085954.1"/>
</dbReference>
<protein>
    <submittedName>
        <fullName evidence="2">DUF805 domain-containing protein</fullName>
    </submittedName>
    <submittedName>
        <fullName evidence="3">Inner membrane protein yhaH</fullName>
    </submittedName>
</protein>
<dbReference type="PANTHER" id="PTHR34980:SF2">
    <property type="entry name" value="INNER MEMBRANE PROTEIN YHAH-RELATED"/>
    <property type="match status" value="1"/>
</dbReference>
<reference evidence="2 5" key="2">
    <citation type="submission" date="2021-04" db="EMBL/GenBank/DDBJ databases">
        <title>Whole genome sequence analysis of a thiophenic sulfur metabolizing bacteria.</title>
        <authorList>
            <person name="Akhtar N."/>
            <person name="Akram J."/>
            <person name="Aslam A."/>
        </authorList>
    </citation>
    <scope>NUCLEOTIDE SEQUENCE [LARGE SCALE GENOMIC DNA]</scope>
    <source>
        <strain evidence="2 5">3OW</strain>
    </source>
</reference>
<keyword evidence="1" id="KW-0812">Transmembrane</keyword>
<dbReference type="PANTHER" id="PTHR34980">
    <property type="entry name" value="INNER MEMBRANE PROTEIN-RELATED-RELATED"/>
    <property type="match status" value="1"/>
</dbReference>
<evidence type="ECO:0000256" key="1">
    <source>
        <dbReference type="SAM" id="Phobius"/>
    </source>
</evidence>
<feature type="transmembrane region" description="Helical" evidence="1">
    <location>
        <begin position="76"/>
        <end position="102"/>
    </location>
</feature>
<dbReference type="Proteomes" id="UP000271626">
    <property type="component" value="Chromosome"/>
</dbReference>
<organism evidence="3 4">
    <name type="scientific">Tsukamurella paurometabola</name>
    <name type="common">Corynebacterium paurometabolum</name>
    <dbReference type="NCBI Taxonomy" id="2061"/>
    <lineage>
        <taxon>Bacteria</taxon>
        <taxon>Bacillati</taxon>
        <taxon>Actinomycetota</taxon>
        <taxon>Actinomycetes</taxon>
        <taxon>Mycobacteriales</taxon>
        <taxon>Tsukamurellaceae</taxon>
        <taxon>Tsukamurella</taxon>
    </lineage>
</organism>
<dbReference type="EMBL" id="LR131273">
    <property type="protein sequence ID" value="VDR38478.1"/>
    <property type="molecule type" value="Genomic_DNA"/>
</dbReference>
<keyword evidence="5" id="KW-1185">Reference proteome</keyword>
<keyword evidence="1" id="KW-0472">Membrane</keyword>
<accession>A0A3P8KF21</accession>
<feature type="transmembrane region" description="Helical" evidence="1">
    <location>
        <begin position="46"/>
        <end position="70"/>
    </location>
</feature>
<reference evidence="3 4" key="1">
    <citation type="submission" date="2018-12" db="EMBL/GenBank/DDBJ databases">
        <authorList>
            <consortium name="Pathogen Informatics"/>
        </authorList>
    </citation>
    <scope>NUCLEOTIDE SEQUENCE [LARGE SCALE GENOMIC DNA]</scope>
    <source>
        <strain evidence="3 4">NCTC10741</strain>
    </source>
</reference>
<keyword evidence="1" id="KW-1133">Transmembrane helix</keyword>
<proteinExistence type="predicted"/>
<dbReference type="AlphaFoldDB" id="A0A3P8KF21"/>
<sequence>MTEQFAVDRNPEDLTVPLRGATFGEAVQRFFRLYFVADGRASRSEYWWAVLLVALVALVVGATAGAGSAVGDGAGAVVILVLAVILGLGLLVVCFGTIALTIRRLHDANQSGWWYLPLFIVNLIPVIGIVSVVGAVVIGLLKSDPAGARFDVQP</sequence>
<name>A0A3P8KF21_TSUPA</name>
<dbReference type="Proteomes" id="UP000676853">
    <property type="component" value="Unassembled WGS sequence"/>
</dbReference>
<dbReference type="OrthoDB" id="9812349at2"/>
<dbReference type="GO" id="GO:0005886">
    <property type="term" value="C:plasma membrane"/>
    <property type="evidence" value="ECO:0007669"/>
    <property type="project" value="TreeGrafter"/>
</dbReference>
<dbReference type="EMBL" id="JAGXOE010000018">
    <property type="protein sequence ID" value="MBS4101579.1"/>
    <property type="molecule type" value="Genomic_DNA"/>
</dbReference>
<evidence type="ECO:0000313" key="4">
    <source>
        <dbReference type="Proteomes" id="UP000271626"/>
    </source>
</evidence>
<gene>
    <name evidence="3" type="primary">yhaH</name>
    <name evidence="2" type="ORF">KFZ73_10015</name>
    <name evidence="3" type="ORF">NCTC10741_01598</name>
</gene>
<dbReference type="InterPro" id="IPR008523">
    <property type="entry name" value="DUF805"/>
</dbReference>
<evidence type="ECO:0000313" key="2">
    <source>
        <dbReference type="EMBL" id="MBS4101579.1"/>
    </source>
</evidence>
<feature type="transmembrane region" description="Helical" evidence="1">
    <location>
        <begin position="114"/>
        <end position="141"/>
    </location>
</feature>
<evidence type="ECO:0000313" key="5">
    <source>
        <dbReference type="Proteomes" id="UP000676853"/>
    </source>
</evidence>
<evidence type="ECO:0000313" key="3">
    <source>
        <dbReference type="EMBL" id="VDR38478.1"/>
    </source>
</evidence>
<dbReference type="Pfam" id="PF05656">
    <property type="entry name" value="DUF805"/>
    <property type="match status" value="1"/>
</dbReference>